<dbReference type="Proteomes" id="UP001174136">
    <property type="component" value="Unassembled WGS sequence"/>
</dbReference>
<dbReference type="SMART" id="SM00454">
    <property type="entry name" value="SAM"/>
    <property type="match status" value="3"/>
</dbReference>
<dbReference type="InterPro" id="IPR029515">
    <property type="entry name" value="Liprin"/>
</dbReference>
<dbReference type="PANTHER" id="PTHR12587:SF16">
    <property type="entry name" value="LIPRIN-BETA-1"/>
    <property type="match status" value="1"/>
</dbReference>
<feature type="compositionally biased region" description="Basic and acidic residues" evidence="5">
    <location>
        <begin position="451"/>
        <end position="466"/>
    </location>
</feature>
<proteinExistence type="inferred from homology"/>
<evidence type="ECO:0000256" key="1">
    <source>
        <dbReference type="ARBA" id="ARBA00007547"/>
    </source>
</evidence>
<dbReference type="FunFam" id="1.10.150.50:FF:000005">
    <property type="entry name" value="Liprin-beta-1 isoform 1"/>
    <property type="match status" value="1"/>
</dbReference>
<dbReference type="InterPro" id="IPR037618">
    <property type="entry name" value="LIPB1/2_SAM_2nd"/>
</dbReference>
<evidence type="ECO:0000313" key="7">
    <source>
        <dbReference type="EMBL" id="KAK0152319.1"/>
    </source>
</evidence>
<evidence type="ECO:0000313" key="8">
    <source>
        <dbReference type="Proteomes" id="UP001174136"/>
    </source>
</evidence>
<feature type="region of interest" description="Disordered" evidence="5">
    <location>
        <begin position="1039"/>
        <end position="1063"/>
    </location>
</feature>
<dbReference type="InterPro" id="IPR058914">
    <property type="entry name" value="LIPB1/2_CC"/>
</dbReference>
<dbReference type="PROSITE" id="PS50105">
    <property type="entry name" value="SAM_DOMAIN"/>
    <property type="match status" value="2"/>
</dbReference>
<reference evidence="7" key="1">
    <citation type="journal article" date="2023" name="Front. Mar. Sci.">
        <title>A new Merluccius polli reference genome to investigate the effects of global change in West African waters.</title>
        <authorList>
            <person name="Mateo J.L."/>
            <person name="Blanco-Fernandez C."/>
            <person name="Garcia-Vazquez E."/>
            <person name="Machado-Schiaffino G."/>
        </authorList>
    </citation>
    <scope>NUCLEOTIDE SEQUENCE</scope>
    <source>
        <strain evidence="7">C29</strain>
        <tissue evidence="7">Fin</tissue>
    </source>
</reference>
<keyword evidence="8" id="KW-1185">Reference proteome</keyword>
<dbReference type="FunFam" id="1.10.150.50:FF:000017">
    <property type="entry name" value="Liprin-beta-1 isoform 1"/>
    <property type="match status" value="1"/>
</dbReference>
<dbReference type="AlphaFoldDB" id="A0AA47N5X6"/>
<name>A0AA47N5X6_MERPO</name>
<dbReference type="InterPro" id="IPR037617">
    <property type="entry name" value="LIPB1/2_SAM_1"/>
</dbReference>
<dbReference type="Pfam" id="PF00536">
    <property type="entry name" value="SAM_1"/>
    <property type="match status" value="2"/>
</dbReference>
<dbReference type="Pfam" id="PF07647">
    <property type="entry name" value="SAM_2"/>
    <property type="match status" value="1"/>
</dbReference>
<dbReference type="SUPFAM" id="SSF47769">
    <property type="entry name" value="SAM/Pointed domain"/>
    <property type="match status" value="3"/>
</dbReference>
<dbReference type="CDD" id="cd09563">
    <property type="entry name" value="SAM_liprin-beta1_2_repeat1"/>
    <property type="match status" value="1"/>
</dbReference>
<feature type="compositionally biased region" description="Polar residues" evidence="5">
    <location>
        <begin position="440"/>
        <end position="450"/>
    </location>
</feature>
<gene>
    <name evidence="7" type="primary">PPFIBP1_1</name>
    <name evidence="7" type="ORF">N1851_006228</name>
</gene>
<feature type="coiled-coil region" evidence="4">
    <location>
        <begin position="169"/>
        <end position="264"/>
    </location>
</feature>
<feature type="region of interest" description="Disordered" evidence="5">
    <location>
        <begin position="408"/>
        <end position="550"/>
    </location>
</feature>
<feature type="coiled-coil region" evidence="4">
    <location>
        <begin position="294"/>
        <end position="328"/>
    </location>
</feature>
<comment type="caution">
    <text evidence="7">The sequence shown here is derived from an EMBL/GenBank/DDBJ whole genome shotgun (WGS) entry which is preliminary data.</text>
</comment>
<evidence type="ECO:0000256" key="5">
    <source>
        <dbReference type="SAM" id="MobiDB-lite"/>
    </source>
</evidence>
<feature type="region of interest" description="Disordered" evidence="5">
    <location>
        <begin position="1212"/>
        <end position="1232"/>
    </location>
</feature>
<accession>A0AA47N5X6</accession>
<dbReference type="Pfam" id="PF26022">
    <property type="entry name" value="CC_Liprin_beta"/>
    <property type="match status" value="1"/>
</dbReference>
<evidence type="ECO:0000256" key="4">
    <source>
        <dbReference type="SAM" id="Coils"/>
    </source>
</evidence>
<dbReference type="Gene3D" id="1.10.150.50">
    <property type="entry name" value="Transcription Factor, Ets-1"/>
    <property type="match status" value="3"/>
</dbReference>
<protein>
    <submittedName>
        <fullName evidence="7">Liprin-beta-1</fullName>
    </submittedName>
</protein>
<evidence type="ECO:0000259" key="6">
    <source>
        <dbReference type="PROSITE" id="PS50105"/>
    </source>
</evidence>
<comment type="similarity">
    <text evidence="1">Belongs to the liprin family. Liprin-beta subfamily.</text>
</comment>
<dbReference type="CDD" id="cd09566">
    <property type="entry name" value="SAM_liprin-beta1_2_repeat2"/>
    <property type="match status" value="1"/>
</dbReference>
<dbReference type="GO" id="GO:0048786">
    <property type="term" value="C:presynaptic active zone"/>
    <property type="evidence" value="ECO:0007669"/>
    <property type="project" value="TreeGrafter"/>
</dbReference>
<dbReference type="EMBL" id="JAOPHQ010001132">
    <property type="protein sequence ID" value="KAK0152319.1"/>
    <property type="molecule type" value="Genomic_DNA"/>
</dbReference>
<dbReference type="PANTHER" id="PTHR12587">
    <property type="entry name" value="LAR INTERACTING PROTEIN LIP -RELATED PROTEIN"/>
    <property type="match status" value="1"/>
</dbReference>
<feature type="compositionally biased region" description="Basic and acidic residues" evidence="5">
    <location>
        <begin position="515"/>
        <end position="525"/>
    </location>
</feature>
<sequence>MSDASDMLAAALEQMDGIIAGSKALDYSNGMFDCQSPTSPFMGSLRALHLLEDLRSVLELMDTEEREGLRCQIPHSTADSLVEWLQGHLSNGHMSLSGGDHYQERLTRLESDKESLVLQVSVLTDQVDAQGEKIRDLDVCLDDHRDKLNSTEEMLQQELLCRASLETQKLELMSEVSSLKLKLNAIEKERRDLDGFRDSEELILELNELRYRLAEMEGDRLQYEKKLKSTKSIMAKLSSLKIQMGQMQYEKQRRELNLQAMEEELAALWRQQGSGDGEMRRLEEERLKEKHVEVQRMKKAVESLMAANEEKDRKIEELKQSVQRYKKVQDMVMMVQGKKEEKGKDGENVETDNDCSTFVCKTIAGADELESRGGPAFEEGRGRGSSPDEVWVWVWVWESLCGSNDMPLTFTGPSENSPYDPEAAPEPLSTTPESNEDNCKSLSQDDQDSITSEKNKANDEMSKLSEKSPTGSSATLPAPAVDDSFGTRKGRSSFGKGFFKLRGGKRTTSTPNLAETERQGTEHLDLAGLPQRSSNSDSTHTLPTTPEGKKKAKGIKKLFGKYVFSLNPFYGIPFLDPQTVTMTVVSQIRFYFINLKADGTLAQIWVNGALKRSQSTTFNLDDNTEGEFKRGGVRSTAGPRLGWSRDLQRANNDLDAPFARWSKDKVCEWLKDQGLGLYGNMARVWICSGQTLLQASQQDLERELGIKHHLHRKKLQLALQALGSEEEDNKGKLDYNWVTRWLDDIGLPQYKTQFDEGRVDGRMLHYMTLDDLLSLKVGSVLHHLSIKRAVQVLRLNEYQPNCLRRRPSDENNISPAEVSQWTNHRVMEWLRSVDLAEYAPNLRGSGVHGGLMSPGPASLPEGVSVGLRRSSKYSFHRSTTSRVEVSSAPSPPYTVLMMHCFPLLRRRMVVQNLFEAVRKSFSMASPNSSHVRVFASVTATAALRLACRYLPAASGVPQAKKFDGIPHRRCPPAGSGIAATAGTDHLAATALVGRLNNGGAEHVPLGLNVPRLPRYMVKALPEVGVEALSDRRLCQTFPADPHDTFGSARSDRHSPPPSQPTHHQVLESRFNVETMALLLNIPPNKTLLRRHLATHFNLLVGLESQQLKQEGLENPDYVLLTATAKVKPKKTFGGFGTLRRKRQEESEEYVCPMDVEMPKGQSFQKGYGGELQIYEDDLDRLEQMEDSEGTVRQIGAFSEGIQNLTSMLKDDEFFKETSHSPNPSVTDEESNA</sequence>
<feature type="domain" description="SAM" evidence="6">
    <location>
        <begin position="733"/>
        <end position="796"/>
    </location>
</feature>
<dbReference type="InterPro" id="IPR013761">
    <property type="entry name" value="SAM/pointed_sf"/>
</dbReference>
<evidence type="ECO:0000256" key="3">
    <source>
        <dbReference type="ARBA" id="ARBA00023054"/>
    </source>
</evidence>
<dbReference type="GO" id="GO:0007528">
    <property type="term" value="P:neuromuscular junction development"/>
    <property type="evidence" value="ECO:0007669"/>
    <property type="project" value="TreeGrafter"/>
</dbReference>
<feature type="compositionally biased region" description="Polar residues" evidence="5">
    <location>
        <begin position="531"/>
        <end position="544"/>
    </location>
</feature>
<feature type="domain" description="SAM" evidence="6">
    <location>
        <begin position="661"/>
        <end position="725"/>
    </location>
</feature>
<evidence type="ECO:0000256" key="2">
    <source>
        <dbReference type="ARBA" id="ARBA00022737"/>
    </source>
</evidence>
<keyword evidence="2" id="KW-0677">Repeat</keyword>
<keyword evidence="3 4" id="KW-0175">Coiled coil</keyword>
<organism evidence="7 8">
    <name type="scientific">Merluccius polli</name>
    <name type="common">Benguela hake</name>
    <name type="synonym">Merluccius cadenati</name>
    <dbReference type="NCBI Taxonomy" id="89951"/>
    <lineage>
        <taxon>Eukaryota</taxon>
        <taxon>Metazoa</taxon>
        <taxon>Chordata</taxon>
        <taxon>Craniata</taxon>
        <taxon>Vertebrata</taxon>
        <taxon>Euteleostomi</taxon>
        <taxon>Actinopterygii</taxon>
        <taxon>Neopterygii</taxon>
        <taxon>Teleostei</taxon>
        <taxon>Neoteleostei</taxon>
        <taxon>Acanthomorphata</taxon>
        <taxon>Zeiogadaria</taxon>
        <taxon>Gadariae</taxon>
        <taxon>Gadiformes</taxon>
        <taxon>Gadoidei</taxon>
        <taxon>Merlucciidae</taxon>
        <taxon>Merluccius</taxon>
    </lineage>
</organism>
<dbReference type="InterPro" id="IPR001660">
    <property type="entry name" value="SAM"/>
</dbReference>